<dbReference type="EMBL" id="PVYX01000002">
    <property type="protein sequence ID" value="PRX54195.1"/>
    <property type="molecule type" value="Genomic_DNA"/>
</dbReference>
<gene>
    <name evidence="1" type="ORF">CLV81_2592</name>
</gene>
<dbReference type="PROSITE" id="PS51257">
    <property type="entry name" value="PROKAR_LIPOPROTEIN"/>
    <property type="match status" value="1"/>
</dbReference>
<dbReference type="Proteomes" id="UP000237640">
    <property type="component" value="Unassembled WGS sequence"/>
</dbReference>
<proteinExistence type="predicted"/>
<reference evidence="1 2" key="1">
    <citation type="submission" date="2018-03" db="EMBL/GenBank/DDBJ databases">
        <title>Genomic Encyclopedia of Archaeal and Bacterial Type Strains, Phase II (KMG-II): from individual species to whole genera.</title>
        <authorList>
            <person name="Goeker M."/>
        </authorList>
    </citation>
    <scope>NUCLEOTIDE SEQUENCE [LARGE SCALE GENOMIC DNA]</scope>
    <source>
        <strain evidence="1 2">DSM 25027</strain>
    </source>
</reference>
<organism evidence="1 2">
    <name type="scientific">Flagellimonas meridianipacifica</name>
    <dbReference type="NCBI Taxonomy" id="1080225"/>
    <lineage>
        <taxon>Bacteria</taxon>
        <taxon>Pseudomonadati</taxon>
        <taxon>Bacteroidota</taxon>
        <taxon>Flavobacteriia</taxon>
        <taxon>Flavobacteriales</taxon>
        <taxon>Flavobacteriaceae</taxon>
        <taxon>Flagellimonas</taxon>
    </lineage>
</organism>
<sequence length="264" mass="30441">MRKIGIVVLILAIAACKPAPKKEEVKEEIVEIEKPKYPEALGKVLERHGGMDAWRQKRTMTYALQKPNFKEVHTIDLYSRKDRIDTEIFSMGFDGEQAWLLDTEKKYTGNVGFYHNLIFYFYAMPFVLADEGIIYGDTEDLEFEGKNYPGIEISYESGVGASSKDQYFIHYDPDTNEMAWLGYTVTYRSGEVSDNVKWIRYDDWTDINGVVLPNSISWYKYEGRTLLEPANTLTFESVSLSTDAKEADFYEKPEGAEFVEIKKN</sequence>
<evidence type="ECO:0000313" key="2">
    <source>
        <dbReference type="Proteomes" id="UP000237640"/>
    </source>
</evidence>
<comment type="caution">
    <text evidence="1">The sequence shown here is derived from an EMBL/GenBank/DDBJ whole genome shotgun (WGS) entry which is preliminary data.</text>
</comment>
<evidence type="ECO:0000313" key="1">
    <source>
        <dbReference type="EMBL" id="PRX54195.1"/>
    </source>
</evidence>
<protein>
    <submittedName>
        <fullName evidence="1">Uncharacterized protein</fullName>
    </submittedName>
</protein>
<name>A0A2T0M9Q2_9FLAO</name>
<accession>A0A2T0M9Q2</accession>
<keyword evidence="2" id="KW-1185">Reference proteome</keyword>
<dbReference type="OrthoDB" id="282859at2"/>
<dbReference type="RefSeq" id="WP_106145495.1">
    <property type="nucleotide sequence ID" value="NZ_PVYX01000002.1"/>
</dbReference>
<dbReference type="Pfam" id="PF20113">
    <property type="entry name" value="DUF6503"/>
    <property type="match status" value="1"/>
</dbReference>
<dbReference type="InterPro" id="IPR045444">
    <property type="entry name" value="DUF6503"/>
</dbReference>
<dbReference type="AlphaFoldDB" id="A0A2T0M9Q2"/>